<keyword evidence="1" id="KW-0560">Oxidoreductase</keyword>
<dbReference type="EMBL" id="JAWCUI010000070">
    <property type="protein sequence ID" value="KAL1889750.1"/>
    <property type="molecule type" value="Genomic_DNA"/>
</dbReference>
<dbReference type="SUPFAM" id="SSF51735">
    <property type="entry name" value="NAD(P)-binding Rossmann-fold domains"/>
    <property type="match status" value="1"/>
</dbReference>
<keyword evidence="3" id="KW-1185">Reference proteome</keyword>
<dbReference type="PRINTS" id="PR00081">
    <property type="entry name" value="GDHRDH"/>
</dbReference>
<gene>
    <name evidence="2" type="ORF">Sste5346_008738</name>
</gene>
<organism evidence="2 3">
    <name type="scientific">Sporothrix stenoceras</name>
    <dbReference type="NCBI Taxonomy" id="5173"/>
    <lineage>
        <taxon>Eukaryota</taxon>
        <taxon>Fungi</taxon>
        <taxon>Dikarya</taxon>
        <taxon>Ascomycota</taxon>
        <taxon>Pezizomycotina</taxon>
        <taxon>Sordariomycetes</taxon>
        <taxon>Sordariomycetidae</taxon>
        <taxon>Ophiostomatales</taxon>
        <taxon>Ophiostomataceae</taxon>
        <taxon>Sporothrix</taxon>
    </lineage>
</organism>
<evidence type="ECO:0008006" key="4">
    <source>
        <dbReference type="Google" id="ProtNLM"/>
    </source>
</evidence>
<comment type="caution">
    <text evidence="2">The sequence shown here is derived from an EMBL/GenBank/DDBJ whole genome shotgun (WGS) entry which is preliminary data.</text>
</comment>
<dbReference type="Proteomes" id="UP001583186">
    <property type="component" value="Unassembled WGS sequence"/>
</dbReference>
<dbReference type="Gene3D" id="3.40.50.720">
    <property type="entry name" value="NAD(P)-binding Rossmann-like Domain"/>
    <property type="match status" value="1"/>
</dbReference>
<dbReference type="InterPro" id="IPR036291">
    <property type="entry name" value="NAD(P)-bd_dom_sf"/>
</dbReference>
<dbReference type="Pfam" id="PF00106">
    <property type="entry name" value="adh_short"/>
    <property type="match status" value="1"/>
</dbReference>
<evidence type="ECO:0000256" key="1">
    <source>
        <dbReference type="ARBA" id="ARBA00023002"/>
    </source>
</evidence>
<dbReference type="PANTHER" id="PTHR43157">
    <property type="entry name" value="PHOSPHATIDYLINOSITOL-GLYCAN BIOSYNTHESIS CLASS F PROTEIN-RELATED"/>
    <property type="match status" value="1"/>
</dbReference>
<dbReference type="PANTHER" id="PTHR43157:SF35">
    <property type="entry name" value="DEHYDROGENASE_REDUCTASE FAMILY PROTEIN, PUTATIVE-RELATED"/>
    <property type="match status" value="1"/>
</dbReference>
<accession>A0ABR3YN17</accession>
<reference evidence="2 3" key="1">
    <citation type="journal article" date="2024" name="IMA Fungus">
        <title>IMA Genome - F19 : A genome assembly and annotation guide to empower mycologists, including annotated draft genome sequences of Ceratocystis pirilliformis, Diaporthe australafricana, Fusarium ophioides, Paecilomyces lecythidis, and Sporothrix stenoceras.</title>
        <authorList>
            <person name="Aylward J."/>
            <person name="Wilson A.M."/>
            <person name="Visagie C.M."/>
            <person name="Spraker J."/>
            <person name="Barnes I."/>
            <person name="Buitendag C."/>
            <person name="Ceriani C."/>
            <person name="Del Mar Angel L."/>
            <person name="du Plessis D."/>
            <person name="Fuchs T."/>
            <person name="Gasser K."/>
            <person name="Kramer D."/>
            <person name="Li W."/>
            <person name="Munsamy K."/>
            <person name="Piso A."/>
            <person name="Price J.L."/>
            <person name="Sonnekus B."/>
            <person name="Thomas C."/>
            <person name="van der Nest A."/>
            <person name="van Dijk A."/>
            <person name="van Heerden A."/>
            <person name="van Vuuren N."/>
            <person name="Yilmaz N."/>
            <person name="Duong T.A."/>
            <person name="van der Merwe N.A."/>
            <person name="Wingfield M.J."/>
            <person name="Wingfield B.D."/>
        </authorList>
    </citation>
    <scope>NUCLEOTIDE SEQUENCE [LARGE SCALE GENOMIC DNA]</scope>
    <source>
        <strain evidence="2 3">CMW 5346</strain>
    </source>
</reference>
<proteinExistence type="predicted"/>
<dbReference type="InterPro" id="IPR002347">
    <property type="entry name" value="SDR_fam"/>
</dbReference>
<name>A0ABR3YN17_9PEZI</name>
<evidence type="ECO:0000313" key="2">
    <source>
        <dbReference type="EMBL" id="KAL1889750.1"/>
    </source>
</evidence>
<sequence length="351" mass="38421">MTSSVSLEMPPRTTGFGLLTLDSQFLYRAKYPPKSTNLNGQTGIITGASTGIGLESCHQFLGLGLSRLILAVRSQKKGDDTAAALRKAFPKARVDVWILEMESYKSVQAFAARVDAELPRIDITILNAGMLSNDFELSKETGHERVVQVNYLSTFLLTILLLPILKAKAKANGTSPARLTVVGSGAALASKHGWQDQRPLLPAFDDLNRIPWNFGERYWSSKLLGQLFFTKLYACVDPDDVILNLVDPGLVKNTSLQRGPSESSLLLAVAIYVVTNIAGRSVKSGASSYVDAAVMKGKESHGCFIMDWELRPFAKFIYSPKGKDCAEVLWKETMAELKFAGVEDILANLKK</sequence>
<protein>
    <recommendedName>
        <fullName evidence="4">Short-chain dehydrogenase/reductase family protein</fullName>
    </recommendedName>
</protein>
<evidence type="ECO:0000313" key="3">
    <source>
        <dbReference type="Proteomes" id="UP001583186"/>
    </source>
</evidence>